<reference evidence="2 3" key="1">
    <citation type="submission" date="2019-05" db="EMBL/GenBank/DDBJ databases">
        <title>Another draft genome of Portunus trituberculatus and its Hox gene families provides insights of decapod evolution.</title>
        <authorList>
            <person name="Jeong J.-H."/>
            <person name="Song I."/>
            <person name="Kim S."/>
            <person name="Choi T."/>
            <person name="Kim D."/>
            <person name="Ryu S."/>
            <person name="Kim W."/>
        </authorList>
    </citation>
    <scope>NUCLEOTIDE SEQUENCE [LARGE SCALE GENOMIC DNA]</scope>
    <source>
        <tissue evidence="2">Muscle</tissue>
    </source>
</reference>
<dbReference type="AlphaFoldDB" id="A0A5B7K8R1"/>
<evidence type="ECO:0000256" key="1">
    <source>
        <dbReference type="SAM" id="SignalP"/>
    </source>
</evidence>
<gene>
    <name evidence="2" type="ORF">E2C01_096976</name>
</gene>
<sequence length="64" mass="7206">MLRYTQQDILLWCLCFVVTPHTQTATVPQCCTTATKRTSAARCPRGSVKTHTIMTSRLALSRIH</sequence>
<feature type="signal peptide" evidence="1">
    <location>
        <begin position="1"/>
        <end position="24"/>
    </location>
</feature>
<keyword evidence="3" id="KW-1185">Reference proteome</keyword>
<evidence type="ECO:0000313" key="3">
    <source>
        <dbReference type="Proteomes" id="UP000324222"/>
    </source>
</evidence>
<feature type="chain" id="PRO_5023076192" description="Secreted protein" evidence="1">
    <location>
        <begin position="25"/>
        <end position="64"/>
    </location>
</feature>
<dbReference type="Proteomes" id="UP000324222">
    <property type="component" value="Unassembled WGS sequence"/>
</dbReference>
<accession>A0A5B7K8R1</accession>
<protein>
    <recommendedName>
        <fullName evidence="4">Secreted protein</fullName>
    </recommendedName>
</protein>
<organism evidence="2 3">
    <name type="scientific">Portunus trituberculatus</name>
    <name type="common">Swimming crab</name>
    <name type="synonym">Neptunus trituberculatus</name>
    <dbReference type="NCBI Taxonomy" id="210409"/>
    <lineage>
        <taxon>Eukaryota</taxon>
        <taxon>Metazoa</taxon>
        <taxon>Ecdysozoa</taxon>
        <taxon>Arthropoda</taxon>
        <taxon>Crustacea</taxon>
        <taxon>Multicrustacea</taxon>
        <taxon>Malacostraca</taxon>
        <taxon>Eumalacostraca</taxon>
        <taxon>Eucarida</taxon>
        <taxon>Decapoda</taxon>
        <taxon>Pleocyemata</taxon>
        <taxon>Brachyura</taxon>
        <taxon>Eubrachyura</taxon>
        <taxon>Portunoidea</taxon>
        <taxon>Portunidae</taxon>
        <taxon>Portuninae</taxon>
        <taxon>Portunus</taxon>
    </lineage>
</organism>
<dbReference type="EMBL" id="VSRR010127167">
    <property type="protein sequence ID" value="MPD01449.1"/>
    <property type="molecule type" value="Genomic_DNA"/>
</dbReference>
<comment type="caution">
    <text evidence="2">The sequence shown here is derived from an EMBL/GenBank/DDBJ whole genome shotgun (WGS) entry which is preliminary data.</text>
</comment>
<name>A0A5B7K8R1_PORTR</name>
<keyword evidence="1" id="KW-0732">Signal</keyword>
<proteinExistence type="predicted"/>
<evidence type="ECO:0008006" key="4">
    <source>
        <dbReference type="Google" id="ProtNLM"/>
    </source>
</evidence>
<evidence type="ECO:0000313" key="2">
    <source>
        <dbReference type="EMBL" id="MPD01449.1"/>
    </source>
</evidence>